<dbReference type="EMBL" id="RRYP01002830">
    <property type="protein sequence ID" value="TNV84384.1"/>
    <property type="molecule type" value="Genomic_DNA"/>
</dbReference>
<evidence type="ECO:0000313" key="6">
    <source>
        <dbReference type="Proteomes" id="UP000785679"/>
    </source>
</evidence>
<evidence type="ECO:0000256" key="3">
    <source>
        <dbReference type="SAM" id="MobiDB-lite"/>
    </source>
</evidence>
<feature type="region of interest" description="Disordered" evidence="3">
    <location>
        <begin position="310"/>
        <end position="361"/>
    </location>
</feature>
<feature type="compositionally biased region" description="Basic and acidic residues" evidence="3">
    <location>
        <begin position="310"/>
        <end position="343"/>
    </location>
</feature>
<dbReference type="AlphaFoldDB" id="A0A8J8P237"/>
<dbReference type="GO" id="GO:0004674">
    <property type="term" value="F:protein serine/threonine kinase activity"/>
    <property type="evidence" value="ECO:0007669"/>
    <property type="project" value="UniProtKB-EC"/>
</dbReference>
<keyword evidence="6" id="KW-1185">Reference proteome</keyword>
<dbReference type="CDD" id="cd14016">
    <property type="entry name" value="STKc_CK1"/>
    <property type="match status" value="1"/>
</dbReference>
<organism evidence="5 6">
    <name type="scientific">Halteria grandinella</name>
    <dbReference type="NCBI Taxonomy" id="5974"/>
    <lineage>
        <taxon>Eukaryota</taxon>
        <taxon>Sar</taxon>
        <taxon>Alveolata</taxon>
        <taxon>Ciliophora</taxon>
        <taxon>Intramacronucleata</taxon>
        <taxon>Spirotrichea</taxon>
        <taxon>Stichotrichia</taxon>
        <taxon>Sporadotrichida</taxon>
        <taxon>Halteriidae</taxon>
        <taxon>Halteria</taxon>
    </lineage>
</organism>
<dbReference type="SUPFAM" id="SSF56112">
    <property type="entry name" value="Protein kinase-like (PK-like)"/>
    <property type="match status" value="1"/>
</dbReference>
<protein>
    <recommendedName>
        <fullName evidence="2">Casein kinase I</fullName>
        <ecNumber evidence="1">2.7.11.1</ecNumber>
    </recommendedName>
</protein>
<dbReference type="InterPro" id="IPR000719">
    <property type="entry name" value="Prot_kinase_dom"/>
</dbReference>
<dbReference type="InterPro" id="IPR008271">
    <property type="entry name" value="Ser/Thr_kinase_AS"/>
</dbReference>
<feature type="compositionally biased region" description="Basic and acidic residues" evidence="3">
    <location>
        <begin position="786"/>
        <end position="796"/>
    </location>
</feature>
<dbReference type="Gene3D" id="1.10.510.10">
    <property type="entry name" value="Transferase(Phosphotransferase) domain 1"/>
    <property type="match status" value="1"/>
</dbReference>
<dbReference type="SMART" id="SM00220">
    <property type="entry name" value="S_TKc"/>
    <property type="match status" value="1"/>
</dbReference>
<feature type="compositionally biased region" description="Basic residues" evidence="3">
    <location>
        <begin position="718"/>
        <end position="735"/>
    </location>
</feature>
<feature type="compositionally biased region" description="Acidic residues" evidence="3">
    <location>
        <begin position="685"/>
        <end position="709"/>
    </location>
</feature>
<dbReference type="Pfam" id="PF00069">
    <property type="entry name" value="Pkinase"/>
    <property type="match status" value="1"/>
</dbReference>
<evidence type="ECO:0000256" key="1">
    <source>
        <dbReference type="ARBA" id="ARBA00012513"/>
    </source>
</evidence>
<sequence length="834" mass="93995">MKQPHIPMPLYQTDQFKDPPEGVLVNNRFILRNKIAKDKTTSADIALKMEMKNAKTPQIIFEAKVLKQMQGGTGIPKLHWYGSEGEYNIVAMDFLGSNLEELLKEAGGKFSMITTLYVADQMFRRIEYMHTHNYLHRDIKPENFTVGYQKSKWNQVYIIDYGLSKKYRDQKTGMHIPQSTKLSLTGTARYASINAHLGFQQSRRDDLEAIMYVLVYMSKGELPWQGLKAKNKHEKNSAIMESKMATPENLLCKNLPQEFFDVMVYVRGLEFEEKPNYEMIRGKFKNVLNRLHTNKKEEIVTDWMQLRRAKREEKKAHKSARMDKNAVDNIPKPDDGKLKRDDLTLPPKQLPPPGGGSERKELSKIELTVKKAGEDKQQPAFGLISRLTFHSRKMKASEGGDTLNEADIIKRITHNFSQPFQGGTIGQNSVGDTGVGAAQQAQYDEEKLVVVKNLFKVLLDSRIEKSLNDIEQRKQLFSEKFAVEFYRKATVRAAQEKHFTGKKRRSTLQTPKALALGQQGVTTLSDLKGFDIPKATALGGPVIKEAAEDKEEDGDDGEESEEEEDEGSEEGKSGNAMSVDGDISYNSVEMKEVTEVIQPLKFKEANSSLHLVEKQEDGINARHFLDISVQDRMPLGASAINCSTDPHQEVGDSIYMNKDDMGVIKEVENSSNETQKGSKHKGGSDEDEDEDEDESDDEEGEEESEEDQSNIDATPTKKSQKSRTPKSKCKHRRQSKGTQNSKKVGFQNSSGLSRTFNEGGRPSRKKQPGFGSGIKRWLSLAFCHPSERSVSPEHRSNIMNQSGAAIAESGGLKTKHHSRNEDEDESSSEQQSRE</sequence>
<proteinExistence type="predicted"/>
<dbReference type="PROSITE" id="PS00108">
    <property type="entry name" value="PROTEIN_KINASE_ST"/>
    <property type="match status" value="1"/>
</dbReference>
<dbReference type="EC" id="2.7.11.1" evidence="1"/>
<dbReference type="PROSITE" id="PS50011">
    <property type="entry name" value="PROTEIN_KINASE_DOM"/>
    <property type="match status" value="1"/>
</dbReference>
<feature type="domain" description="Protein kinase" evidence="4">
    <location>
        <begin position="1"/>
        <end position="288"/>
    </location>
</feature>
<feature type="region of interest" description="Disordered" evidence="3">
    <location>
        <begin position="786"/>
        <end position="834"/>
    </location>
</feature>
<dbReference type="PANTHER" id="PTHR11909">
    <property type="entry name" value="CASEIN KINASE-RELATED"/>
    <property type="match status" value="1"/>
</dbReference>
<evidence type="ECO:0000259" key="4">
    <source>
        <dbReference type="PROSITE" id="PS50011"/>
    </source>
</evidence>
<feature type="region of interest" description="Disordered" evidence="3">
    <location>
        <begin position="541"/>
        <end position="581"/>
    </location>
</feature>
<dbReference type="Proteomes" id="UP000785679">
    <property type="component" value="Unassembled WGS sequence"/>
</dbReference>
<dbReference type="InterPro" id="IPR011009">
    <property type="entry name" value="Kinase-like_dom_sf"/>
</dbReference>
<comment type="caution">
    <text evidence="5">The sequence shown here is derived from an EMBL/GenBank/DDBJ whole genome shotgun (WGS) entry which is preliminary data.</text>
</comment>
<reference evidence="5" key="1">
    <citation type="submission" date="2019-06" db="EMBL/GenBank/DDBJ databases">
        <authorList>
            <person name="Zheng W."/>
        </authorList>
    </citation>
    <scope>NUCLEOTIDE SEQUENCE</scope>
    <source>
        <strain evidence="5">QDHG01</strain>
    </source>
</reference>
<evidence type="ECO:0000313" key="5">
    <source>
        <dbReference type="EMBL" id="TNV84384.1"/>
    </source>
</evidence>
<feature type="compositionally biased region" description="Acidic residues" evidence="3">
    <location>
        <begin position="548"/>
        <end position="568"/>
    </location>
</feature>
<gene>
    <name evidence="5" type="ORF">FGO68_gene17611</name>
</gene>
<evidence type="ECO:0000256" key="2">
    <source>
        <dbReference type="ARBA" id="ARBA00023860"/>
    </source>
</evidence>
<dbReference type="InterPro" id="IPR050235">
    <property type="entry name" value="CK1_Ser-Thr_kinase"/>
</dbReference>
<feature type="compositionally biased region" description="Polar residues" evidence="3">
    <location>
        <begin position="736"/>
        <end position="756"/>
    </location>
</feature>
<accession>A0A8J8P237</accession>
<dbReference type="GO" id="GO:0005524">
    <property type="term" value="F:ATP binding"/>
    <property type="evidence" value="ECO:0007669"/>
    <property type="project" value="InterPro"/>
</dbReference>
<feature type="region of interest" description="Disordered" evidence="3">
    <location>
        <begin position="668"/>
        <end position="772"/>
    </location>
</feature>
<name>A0A8J8P237_HALGN</name>